<protein>
    <submittedName>
        <fullName evidence="1">Uncharacterized protein</fullName>
    </submittedName>
</protein>
<dbReference type="Proteomes" id="UP000003165">
    <property type="component" value="Unassembled WGS sequence"/>
</dbReference>
<keyword evidence="2" id="KW-1185">Reference proteome</keyword>
<dbReference type="RefSeq" id="WP_008954437.1">
    <property type="nucleotide sequence ID" value="NZ_ACIS01000006.1"/>
</dbReference>
<sequence length="114" mass="13128">MIDLERFADRLVQHLGALQEGRHTLASAIDGNRFFIHAELPHADLFPLPANYIDGLRARQELLIDIDAVLRQYRRLGVKDDARLQNLPFFCEAVSRCVWLIEEGQPANFRLAFK</sequence>
<reference evidence="1 2" key="1">
    <citation type="submission" date="2009-02" db="EMBL/GenBank/DDBJ databases">
        <title>Sequencing of the draft genome and assembly of Lutiella nitroferrum 2002.</title>
        <authorList>
            <consortium name="US DOE Joint Genome Institute (JGI-PGF)"/>
            <person name="Lucas S."/>
            <person name="Copeland A."/>
            <person name="Lapidus A."/>
            <person name="Glavina del Rio T."/>
            <person name="Tice H."/>
            <person name="Bruce D."/>
            <person name="Goodwin L."/>
            <person name="Pitluck S."/>
            <person name="Larimer F."/>
            <person name="Land M.L."/>
            <person name="Hauser L."/>
            <person name="Coates J.D."/>
        </authorList>
    </citation>
    <scope>NUCLEOTIDE SEQUENCE [LARGE SCALE GENOMIC DNA]</scope>
    <source>
        <strain evidence="1 2">2002</strain>
    </source>
</reference>
<name>B9Z4Y2_9NEIS</name>
<gene>
    <name evidence="1" type="ORF">FuraDRAFT_2417</name>
</gene>
<evidence type="ECO:0000313" key="2">
    <source>
        <dbReference type="Proteomes" id="UP000003165"/>
    </source>
</evidence>
<organism evidence="1 2">
    <name type="scientific">Pseudogulbenkiania ferrooxidans 2002</name>
    <dbReference type="NCBI Taxonomy" id="279714"/>
    <lineage>
        <taxon>Bacteria</taxon>
        <taxon>Pseudomonadati</taxon>
        <taxon>Pseudomonadota</taxon>
        <taxon>Betaproteobacteria</taxon>
        <taxon>Neisseriales</taxon>
        <taxon>Chromobacteriaceae</taxon>
        <taxon>Pseudogulbenkiania</taxon>
    </lineage>
</organism>
<evidence type="ECO:0000313" key="1">
    <source>
        <dbReference type="EMBL" id="EEG08214.1"/>
    </source>
</evidence>
<accession>B9Z4Y2</accession>
<dbReference type="AlphaFoldDB" id="B9Z4Y2"/>
<comment type="caution">
    <text evidence="1">The sequence shown here is derived from an EMBL/GenBank/DDBJ whole genome shotgun (WGS) entry which is preliminary data.</text>
</comment>
<proteinExistence type="predicted"/>
<dbReference type="EMBL" id="ACIS01000006">
    <property type="protein sequence ID" value="EEG08214.1"/>
    <property type="molecule type" value="Genomic_DNA"/>
</dbReference>